<dbReference type="RefSeq" id="WP_254571416.1">
    <property type="nucleotide sequence ID" value="NZ_CP098502.1"/>
</dbReference>
<feature type="transmembrane region" description="Helical" evidence="6">
    <location>
        <begin position="47"/>
        <end position="68"/>
    </location>
</feature>
<dbReference type="PANTHER" id="PTHR30250">
    <property type="entry name" value="PST FAMILY PREDICTED COLANIC ACID TRANSPORTER"/>
    <property type="match status" value="1"/>
</dbReference>
<keyword evidence="3 6" id="KW-0812">Transmembrane</keyword>
<feature type="transmembrane region" description="Helical" evidence="6">
    <location>
        <begin position="291"/>
        <end position="312"/>
    </location>
</feature>
<proteinExistence type="predicted"/>
<dbReference type="EMBL" id="CP098502">
    <property type="protein sequence ID" value="UTI64717.1"/>
    <property type="molecule type" value="Genomic_DNA"/>
</dbReference>
<feature type="transmembrane region" description="Helical" evidence="6">
    <location>
        <begin position="149"/>
        <end position="173"/>
    </location>
</feature>
<organism evidence="7 8">
    <name type="scientific">Paraconexibacter antarcticus</name>
    <dbReference type="NCBI Taxonomy" id="2949664"/>
    <lineage>
        <taxon>Bacteria</taxon>
        <taxon>Bacillati</taxon>
        <taxon>Actinomycetota</taxon>
        <taxon>Thermoleophilia</taxon>
        <taxon>Solirubrobacterales</taxon>
        <taxon>Paraconexibacteraceae</taxon>
        <taxon>Paraconexibacter</taxon>
    </lineage>
</organism>
<dbReference type="PANTHER" id="PTHR30250:SF11">
    <property type="entry name" value="O-ANTIGEN TRANSPORTER-RELATED"/>
    <property type="match status" value="1"/>
</dbReference>
<evidence type="ECO:0000256" key="1">
    <source>
        <dbReference type="ARBA" id="ARBA00004651"/>
    </source>
</evidence>
<feature type="transmembrane region" description="Helical" evidence="6">
    <location>
        <begin position="445"/>
        <end position="463"/>
    </location>
</feature>
<feature type="transmembrane region" description="Helical" evidence="6">
    <location>
        <begin position="332"/>
        <end position="353"/>
    </location>
</feature>
<keyword evidence="5 6" id="KW-0472">Membrane</keyword>
<sequence length="498" mass="52559">MTSYLKRLLASSVAYQAPSLLSALLAIGTLPLYTRSLTPADYGYAETLLTFIILTSIVLRLGLGEAFVRFWFDDEDAGRRVRLARTISALTRAVTTVATAIGMAFADPLSQLLLGKHDAGLMRLGLLGLWAFTNLELATSLLRVQERRVAFVLTSIGNVLLTITLTATLVVGLDGGARGYVLGNYGASTIVLLTLWWREREYLGVRLPRATVPLRPLLAFGGPTIPADATVFALNVIDRAYILRAQSASAAGVYAVAVKLSTAVIVAVRGFQAAWPPLAYSVQEDGDARRLYAVVTTAYVAATGLVVAALTLMSRWIVRLLSTPDFYAAHAVIPWIALGWALYGLNLVFITIAGRAKVMTRNFPAAAAGVLVNVLVLVALVPSLGLRGAGIALCAAYVVMILVIHRLTRVLFSVPFEWGRLAAIAAVMGGLSVGGELLLPTSGAGGFFARVAVLAAIPVLLYAGGIMRPEEKAGLTAIARSLAARRGGRGGGGGVDAT</sequence>
<keyword evidence="8" id="KW-1185">Reference proteome</keyword>
<dbReference type="InterPro" id="IPR050833">
    <property type="entry name" value="Poly_Biosynth_Transport"/>
</dbReference>
<evidence type="ECO:0000256" key="5">
    <source>
        <dbReference type="ARBA" id="ARBA00023136"/>
    </source>
</evidence>
<feature type="transmembrane region" description="Helical" evidence="6">
    <location>
        <begin position="365"/>
        <end position="384"/>
    </location>
</feature>
<feature type="transmembrane region" description="Helical" evidence="6">
    <location>
        <begin position="420"/>
        <end position="439"/>
    </location>
</feature>
<keyword evidence="4 6" id="KW-1133">Transmembrane helix</keyword>
<feature type="transmembrane region" description="Helical" evidence="6">
    <location>
        <begin position="89"/>
        <end position="109"/>
    </location>
</feature>
<protein>
    <submittedName>
        <fullName evidence="7">Lipopolysaccharide biosynthesis protein</fullName>
    </submittedName>
</protein>
<evidence type="ECO:0000256" key="6">
    <source>
        <dbReference type="SAM" id="Phobius"/>
    </source>
</evidence>
<evidence type="ECO:0000256" key="4">
    <source>
        <dbReference type="ARBA" id="ARBA00022989"/>
    </source>
</evidence>
<comment type="subcellular location">
    <subcellularLocation>
        <location evidence="1">Cell membrane</location>
        <topology evidence="1">Multi-pass membrane protein</topology>
    </subcellularLocation>
</comment>
<name>A0ABY5DUF4_9ACTN</name>
<dbReference type="Pfam" id="PF01943">
    <property type="entry name" value="Polysacc_synt"/>
    <property type="match status" value="1"/>
</dbReference>
<evidence type="ECO:0000256" key="3">
    <source>
        <dbReference type="ARBA" id="ARBA00022692"/>
    </source>
</evidence>
<evidence type="ECO:0000313" key="7">
    <source>
        <dbReference type="EMBL" id="UTI64717.1"/>
    </source>
</evidence>
<evidence type="ECO:0000313" key="8">
    <source>
        <dbReference type="Proteomes" id="UP001056035"/>
    </source>
</evidence>
<feature type="transmembrane region" description="Helical" evidence="6">
    <location>
        <begin position="121"/>
        <end position="142"/>
    </location>
</feature>
<accession>A0ABY5DUF4</accession>
<evidence type="ECO:0000256" key="2">
    <source>
        <dbReference type="ARBA" id="ARBA00022475"/>
    </source>
</evidence>
<feature type="transmembrane region" description="Helical" evidence="6">
    <location>
        <begin position="390"/>
        <end position="408"/>
    </location>
</feature>
<reference evidence="7 8" key="1">
    <citation type="submission" date="2022-06" db="EMBL/GenBank/DDBJ databases">
        <title>Paraconexibacter antarcticus.</title>
        <authorList>
            <person name="Kim C.S."/>
        </authorList>
    </citation>
    <scope>NUCLEOTIDE SEQUENCE [LARGE SCALE GENOMIC DNA]</scope>
    <source>
        <strain evidence="7 8">02-257</strain>
    </source>
</reference>
<dbReference type="InterPro" id="IPR002797">
    <property type="entry name" value="Polysacc_synth"/>
</dbReference>
<gene>
    <name evidence="7" type="ORF">NBH00_00565</name>
</gene>
<dbReference type="Proteomes" id="UP001056035">
    <property type="component" value="Chromosome"/>
</dbReference>
<keyword evidence="2" id="KW-1003">Cell membrane</keyword>
<feature type="transmembrane region" description="Helical" evidence="6">
    <location>
        <begin position="179"/>
        <end position="197"/>
    </location>
</feature>